<gene>
    <name evidence="1" type="ORF">OnM2_091045</name>
</gene>
<keyword evidence="2" id="KW-1185">Reference proteome</keyword>
<protein>
    <submittedName>
        <fullName evidence="1">Uncharacterized protein</fullName>
    </submittedName>
</protein>
<feature type="non-terminal residue" evidence="1">
    <location>
        <position position="97"/>
    </location>
</feature>
<evidence type="ECO:0000313" key="2">
    <source>
        <dbReference type="Proteomes" id="UP000286134"/>
    </source>
</evidence>
<dbReference type="AlphaFoldDB" id="A0A420HCY8"/>
<reference evidence="1 2" key="1">
    <citation type="journal article" date="2018" name="BMC Genomics">
        <title>Comparative genome analyses reveal sequence features reflecting distinct modes of host-adaptation between dicot and monocot powdery mildew.</title>
        <authorList>
            <person name="Wu Y."/>
            <person name="Ma X."/>
            <person name="Pan Z."/>
            <person name="Kale S.D."/>
            <person name="Song Y."/>
            <person name="King H."/>
            <person name="Zhang Q."/>
            <person name="Presley C."/>
            <person name="Deng X."/>
            <person name="Wei C.I."/>
            <person name="Xiao S."/>
        </authorList>
    </citation>
    <scope>NUCLEOTIDE SEQUENCE [LARGE SCALE GENOMIC DNA]</scope>
    <source>
        <strain evidence="1">UMSG2</strain>
    </source>
</reference>
<evidence type="ECO:0000313" key="1">
    <source>
        <dbReference type="EMBL" id="RKF55257.1"/>
    </source>
</evidence>
<dbReference type="OrthoDB" id="3439017at2759"/>
<dbReference type="Proteomes" id="UP000286134">
    <property type="component" value="Unassembled WGS sequence"/>
</dbReference>
<organism evidence="1 2">
    <name type="scientific">Erysiphe neolycopersici</name>
    <dbReference type="NCBI Taxonomy" id="212602"/>
    <lineage>
        <taxon>Eukaryota</taxon>
        <taxon>Fungi</taxon>
        <taxon>Dikarya</taxon>
        <taxon>Ascomycota</taxon>
        <taxon>Pezizomycotina</taxon>
        <taxon>Leotiomycetes</taxon>
        <taxon>Erysiphales</taxon>
        <taxon>Erysiphaceae</taxon>
        <taxon>Erysiphe</taxon>
    </lineage>
</organism>
<dbReference type="EMBL" id="MCFK01009117">
    <property type="protein sequence ID" value="RKF55257.1"/>
    <property type="molecule type" value="Genomic_DNA"/>
</dbReference>
<accession>A0A420HCY8</accession>
<sequence>MAILEDNHSRAYMSKVLLDTLKDFDITYNIKSITRDNASSNNTLISSFIRDYDSDAIKFQGDRYSLLRSSEDSIEELDATRAIEDDEDELEERNIFI</sequence>
<comment type="caution">
    <text evidence="1">The sequence shown here is derived from an EMBL/GenBank/DDBJ whole genome shotgun (WGS) entry which is preliminary data.</text>
</comment>
<name>A0A420HCY8_9PEZI</name>
<proteinExistence type="predicted"/>